<feature type="region of interest" description="Disordered" evidence="1">
    <location>
        <begin position="81"/>
        <end position="130"/>
    </location>
</feature>
<dbReference type="EMBL" id="HBIM01000169">
    <property type="protein sequence ID" value="CAE0401789.1"/>
    <property type="molecule type" value="Transcribed_RNA"/>
</dbReference>
<feature type="compositionally biased region" description="Acidic residues" evidence="1">
    <location>
        <begin position="101"/>
        <end position="120"/>
    </location>
</feature>
<feature type="compositionally biased region" description="Low complexity" evidence="1">
    <location>
        <begin position="200"/>
        <end position="212"/>
    </location>
</feature>
<reference evidence="2" key="1">
    <citation type="submission" date="2021-01" db="EMBL/GenBank/DDBJ databases">
        <authorList>
            <person name="Corre E."/>
            <person name="Pelletier E."/>
            <person name="Niang G."/>
            <person name="Scheremetjew M."/>
            <person name="Finn R."/>
            <person name="Kale V."/>
            <person name="Holt S."/>
            <person name="Cochrane G."/>
            <person name="Meng A."/>
            <person name="Brown T."/>
            <person name="Cohen L."/>
        </authorList>
    </citation>
    <scope>NUCLEOTIDE SEQUENCE</scope>
    <source>
        <strain evidence="2">CCMP127</strain>
    </source>
</reference>
<organism evidence="2">
    <name type="scientific">Amphora coffeiformis</name>
    <dbReference type="NCBI Taxonomy" id="265554"/>
    <lineage>
        <taxon>Eukaryota</taxon>
        <taxon>Sar</taxon>
        <taxon>Stramenopiles</taxon>
        <taxon>Ochrophyta</taxon>
        <taxon>Bacillariophyta</taxon>
        <taxon>Bacillariophyceae</taxon>
        <taxon>Bacillariophycidae</taxon>
        <taxon>Thalassiophysales</taxon>
        <taxon>Catenulaceae</taxon>
        <taxon>Amphora</taxon>
    </lineage>
</organism>
<proteinExistence type="predicted"/>
<feature type="compositionally biased region" description="Basic residues" evidence="1">
    <location>
        <begin position="251"/>
        <end position="264"/>
    </location>
</feature>
<protein>
    <submittedName>
        <fullName evidence="2">Uncharacterized protein</fullName>
    </submittedName>
</protein>
<accession>A0A7S3P406</accession>
<evidence type="ECO:0000313" key="2">
    <source>
        <dbReference type="EMBL" id="CAE0401789.1"/>
    </source>
</evidence>
<name>A0A7S3P406_9STRA</name>
<feature type="region of interest" description="Disordered" evidence="1">
    <location>
        <begin position="182"/>
        <end position="274"/>
    </location>
</feature>
<evidence type="ECO:0000256" key="1">
    <source>
        <dbReference type="SAM" id="MobiDB-lite"/>
    </source>
</evidence>
<gene>
    <name evidence="2" type="ORF">ACOF00016_LOCUS147</name>
</gene>
<dbReference type="AlphaFoldDB" id="A0A7S3P406"/>
<feature type="region of interest" description="Disordered" evidence="1">
    <location>
        <begin position="311"/>
        <end position="401"/>
    </location>
</feature>
<feature type="compositionally biased region" description="Basic residues" evidence="1">
    <location>
        <begin position="390"/>
        <end position="401"/>
    </location>
</feature>
<sequence>MSVDVDAVNERLNGLVTLLKAVGVDSLGDKDMSKAGGLGGLPNAQQLDDDQIEAIIKKLQQAQAEAPQIIAALEAHAEARSLTGSQNGKARRQPPQRQPEPEPEPEEDDDEDDDEFDEDANYPMVGHGVSDDISVVSDLTTPTVLQGVDVPEEEHYRDTLPPMIVGGGPNHAPAMIIAAPKTKNRVGQVRPGVGPPRRGPPQQRGPGGAAAARRNKYQQTIAKLGPDAEEEHQPARRLKPKQRPTGSGQPVRKKKPASSHHHHHSELGGPRQNELASDSWNAFENKPRVPNKAPTVIDNDGFLTAEGFDPFGVDQNPFKSSAGDLEFGSAGPRFSSNASASGFESFEGGKSNPRRVKKKAPSMQSNFSSAPERKVRPAGSSGVSGGSGRPRPRARRASLAM</sequence>